<gene>
    <name evidence="1" type="ORF">ACFQE6_18105</name>
</gene>
<dbReference type="AlphaFoldDB" id="A0ABD5SUL7"/>
<dbReference type="RefSeq" id="WP_273739771.1">
    <property type="nucleotide sequence ID" value="NZ_JAQIVI010000297.1"/>
</dbReference>
<sequence>MNSSELDRVSCVLSRAELRQYRRHLRTTASEPIGPDRAPEPLTRDERRRIVTRAYAESESARRTITRVSRTVDALQSALGVSRKAAVYEFLRALDDRSLAVLEYCWHNEHASIRELTTLISAVTDTETLTVVREQLNAVAQKTLDESVLEFERRGVDSRTGTVVTFEWWFTGEPRDHSALESLRDEKVVVS</sequence>
<evidence type="ECO:0000313" key="2">
    <source>
        <dbReference type="Proteomes" id="UP001596383"/>
    </source>
</evidence>
<keyword evidence="2" id="KW-1185">Reference proteome</keyword>
<name>A0ABD5SUL7_9EURY</name>
<comment type="caution">
    <text evidence="1">The sequence shown here is derived from an EMBL/GenBank/DDBJ whole genome shotgun (WGS) entry which is preliminary data.</text>
</comment>
<proteinExistence type="predicted"/>
<organism evidence="1 2">
    <name type="scientific">Natrinema soli</name>
    <dbReference type="NCBI Taxonomy" id="1930624"/>
    <lineage>
        <taxon>Archaea</taxon>
        <taxon>Methanobacteriati</taxon>
        <taxon>Methanobacteriota</taxon>
        <taxon>Stenosarchaea group</taxon>
        <taxon>Halobacteria</taxon>
        <taxon>Halobacteriales</taxon>
        <taxon>Natrialbaceae</taxon>
        <taxon>Natrinema</taxon>
    </lineage>
</organism>
<protein>
    <submittedName>
        <fullName evidence="1">Uncharacterized protein</fullName>
    </submittedName>
</protein>
<dbReference type="Proteomes" id="UP001596383">
    <property type="component" value="Unassembled WGS sequence"/>
</dbReference>
<dbReference type="EMBL" id="JBHSWV010000297">
    <property type="protein sequence ID" value="MFC6766825.1"/>
    <property type="molecule type" value="Genomic_DNA"/>
</dbReference>
<reference evidence="1 2" key="1">
    <citation type="journal article" date="2019" name="Int. J. Syst. Evol. Microbiol.">
        <title>The Global Catalogue of Microorganisms (GCM) 10K type strain sequencing project: providing services to taxonomists for standard genome sequencing and annotation.</title>
        <authorList>
            <consortium name="The Broad Institute Genomics Platform"/>
            <consortium name="The Broad Institute Genome Sequencing Center for Infectious Disease"/>
            <person name="Wu L."/>
            <person name="Ma J."/>
        </authorList>
    </citation>
    <scope>NUCLEOTIDE SEQUENCE [LARGE SCALE GENOMIC DNA]</scope>
    <source>
        <strain evidence="1 2">LMG 29247</strain>
    </source>
</reference>
<evidence type="ECO:0000313" key="1">
    <source>
        <dbReference type="EMBL" id="MFC6766825.1"/>
    </source>
</evidence>
<accession>A0ABD5SUL7</accession>